<evidence type="ECO:0000256" key="1">
    <source>
        <dbReference type="SAM" id="Phobius"/>
    </source>
</evidence>
<dbReference type="AlphaFoldDB" id="A0A6V6ZD54"/>
<feature type="transmembrane region" description="Helical" evidence="1">
    <location>
        <begin position="72"/>
        <end position="92"/>
    </location>
</feature>
<evidence type="ECO:0000313" key="2">
    <source>
        <dbReference type="EMBL" id="CAD0009737.1"/>
    </source>
</evidence>
<comment type="caution">
    <text evidence="2">The sequence shown here is derived from an EMBL/GenBank/DDBJ whole genome shotgun (WGS) entry which is preliminary data.</text>
</comment>
<sequence>MNDKLFTNKIFRILLILFVGIDLIIAISRISSNNDYASTIILRYFNLLLTLIAFISIFIITKQSLPIIKIYIILKQIIFPIFMIFYGLKEYIFYSLNRYKIENYFEFSFTLLIGFVLYYFFKKYKVENIIYKEKQNTETEIK</sequence>
<feature type="transmembrane region" description="Helical" evidence="1">
    <location>
        <begin position="104"/>
        <end position="121"/>
    </location>
</feature>
<dbReference type="EMBL" id="CAIJDP010000107">
    <property type="protein sequence ID" value="CAD0009737.1"/>
    <property type="molecule type" value="Genomic_DNA"/>
</dbReference>
<protein>
    <submittedName>
        <fullName evidence="2">Uncharacterized protein</fullName>
    </submittedName>
</protein>
<dbReference type="Proteomes" id="UP000530060">
    <property type="component" value="Unassembled WGS sequence"/>
</dbReference>
<reference evidence="2 3" key="1">
    <citation type="submission" date="2020-06" db="EMBL/GenBank/DDBJ databases">
        <authorList>
            <person name="Criscuolo A."/>
        </authorList>
    </citation>
    <scope>NUCLEOTIDE SEQUENCE [LARGE SCALE GENOMIC DNA]</scope>
    <source>
        <strain evidence="3">CIP 111411</strain>
    </source>
</reference>
<keyword evidence="3" id="KW-1185">Reference proteome</keyword>
<accession>A0A6V6ZD54</accession>
<gene>
    <name evidence="2" type="ORF">FLAT13_05075</name>
</gene>
<keyword evidence="1" id="KW-0812">Transmembrane</keyword>
<name>A0A6V6ZD54_9FLAO</name>
<dbReference type="RefSeq" id="WP_180910963.1">
    <property type="nucleotide sequence ID" value="NZ_CAIJDP010000107.1"/>
</dbReference>
<organism evidence="2 3">
    <name type="scientific">Flavobacterium salmonis</name>
    <dbReference type="NCBI Taxonomy" id="2654844"/>
    <lineage>
        <taxon>Bacteria</taxon>
        <taxon>Pseudomonadati</taxon>
        <taxon>Bacteroidota</taxon>
        <taxon>Flavobacteriia</taxon>
        <taxon>Flavobacteriales</taxon>
        <taxon>Flavobacteriaceae</taxon>
        <taxon>Flavobacterium</taxon>
    </lineage>
</organism>
<feature type="transmembrane region" description="Helical" evidence="1">
    <location>
        <begin position="12"/>
        <end position="30"/>
    </location>
</feature>
<evidence type="ECO:0000313" key="3">
    <source>
        <dbReference type="Proteomes" id="UP000530060"/>
    </source>
</evidence>
<feature type="transmembrane region" description="Helical" evidence="1">
    <location>
        <begin position="36"/>
        <end position="60"/>
    </location>
</feature>
<keyword evidence="1" id="KW-1133">Transmembrane helix</keyword>
<proteinExistence type="predicted"/>
<keyword evidence="1" id="KW-0472">Membrane</keyword>